<dbReference type="AlphaFoldDB" id="J4UFG0"/>
<proteinExistence type="predicted"/>
<dbReference type="RefSeq" id="XP_008603102.1">
    <property type="nucleotide sequence ID" value="XM_008604880.1"/>
</dbReference>
<organism evidence="1 2">
    <name type="scientific">Beauveria bassiana (strain ARSEF 2860)</name>
    <name type="common">White muscardine disease fungus</name>
    <name type="synonym">Tritirachium shiotae</name>
    <dbReference type="NCBI Taxonomy" id="655819"/>
    <lineage>
        <taxon>Eukaryota</taxon>
        <taxon>Fungi</taxon>
        <taxon>Dikarya</taxon>
        <taxon>Ascomycota</taxon>
        <taxon>Pezizomycotina</taxon>
        <taxon>Sordariomycetes</taxon>
        <taxon>Hypocreomycetidae</taxon>
        <taxon>Hypocreales</taxon>
        <taxon>Cordycipitaceae</taxon>
        <taxon>Beauveria</taxon>
    </lineage>
</organism>
<dbReference type="EMBL" id="JH725217">
    <property type="protein sequence ID" value="EJP61247.1"/>
    <property type="molecule type" value="Genomic_DNA"/>
</dbReference>
<gene>
    <name evidence="1" type="ORF">BBA_09783</name>
</gene>
<dbReference type="OrthoDB" id="4869586at2759"/>
<name>J4UFG0_BEAB2</name>
<evidence type="ECO:0000313" key="2">
    <source>
        <dbReference type="Proteomes" id="UP000002762"/>
    </source>
</evidence>
<sequence>MSTYTLAETETFRQQLYDAERDAGTSENRGLSEDALRLVWSWGNKRRPPRPRQSPGYKINKVRLERRWKKFCATMSIKDWKGTLKKLSYEEKGLSEAFLRYLMNDENGQDIHFEASI</sequence>
<protein>
    <submittedName>
        <fullName evidence="1">Uncharacterized protein</fullName>
    </submittedName>
</protein>
<accession>J4UFG0</accession>
<reference evidence="1 2" key="1">
    <citation type="journal article" date="2012" name="Sci. Rep.">
        <title>Genomic perspectives on the evolution of fungal entomopathogenicity in Beauveria bassiana.</title>
        <authorList>
            <person name="Xiao G."/>
            <person name="Ying S.H."/>
            <person name="Zheng P."/>
            <person name="Wang Z.L."/>
            <person name="Zhang S."/>
            <person name="Xie X.Q."/>
            <person name="Shang Y."/>
            <person name="St Leger R.J."/>
            <person name="Zhao G.P."/>
            <person name="Wang C."/>
            <person name="Feng M.G."/>
        </authorList>
    </citation>
    <scope>NUCLEOTIDE SEQUENCE [LARGE SCALE GENOMIC DNA]</scope>
    <source>
        <strain evidence="1 2">ARSEF 2860</strain>
    </source>
</reference>
<dbReference type="Proteomes" id="UP000002762">
    <property type="component" value="Unassembled WGS sequence"/>
</dbReference>
<dbReference type="HOGENOM" id="CLU_2084429_0_0_1"/>
<evidence type="ECO:0000313" key="1">
    <source>
        <dbReference type="EMBL" id="EJP61247.1"/>
    </source>
</evidence>
<keyword evidence="2" id="KW-1185">Reference proteome</keyword>
<dbReference type="InParanoid" id="J4UFG0"/>
<dbReference type="GeneID" id="19892795"/>